<dbReference type="GO" id="GO:0004519">
    <property type="term" value="F:endonuclease activity"/>
    <property type="evidence" value="ECO:0007669"/>
    <property type="project" value="UniProtKB-KW"/>
</dbReference>
<gene>
    <name evidence="13" type="ORF">HJG63_009335</name>
</gene>
<dbReference type="InterPro" id="IPR036397">
    <property type="entry name" value="RNaseH_sf"/>
</dbReference>
<protein>
    <recommendedName>
        <fullName evidence="15">Integrase catalytic domain-containing protein</fullName>
    </recommendedName>
</protein>
<dbReference type="GO" id="GO:0015074">
    <property type="term" value="P:DNA integration"/>
    <property type="evidence" value="ECO:0007669"/>
    <property type="project" value="UniProtKB-KW"/>
</dbReference>
<evidence type="ECO:0000256" key="8">
    <source>
        <dbReference type="ARBA" id="ARBA00022918"/>
    </source>
</evidence>
<feature type="domain" description="Integrase catalytic" evidence="11">
    <location>
        <begin position="1"/>
        <end position="154"/>
    </location>
</feature>
<dbReference type="AlphaFoldDB" id="A0A7J8C2D8"/>
<evidence type="ECO:0000256" key="2">
    <source>
        <dbReference type="ARBA" id="ARBA00022695"/>
    </source>
</evidence>
<keyword evidence="8" id="KW-0695">RNA-directed DNA polymerase</keyword>
<evidence type="ECO:0000259" key="11">
    <source>
        <dbReference type="PROSITE" id="PS50994"/>
    </source>
</evidence>
<dbReference type="SUPFAM" id="SSF53098">
    <property type="entry name" value="Ribonuclease H-like"/>
    <property type="match status" value="1"/>
</dbReference>
<dbReference type="PANTHER" id="PTHR41694:SF3">
    <property type="entry name" value="RNA-DIRECTED DNA POLYMERASE-RELATED"/>
    <property type="match status" value="1"/>
</dbReference>
<dbReference type="GO" id="GO:0035613">
    <property type="term" value="F:RNA stem-loop binding"/>
    <property type="evidence" value="ECO:0007669"/>
    <property type="project" value="TreeGrafter"/>
</dbReference>
<evidence type="ECO:0000256" key="4">
    <source>
        <dbReference type="ARBA" id="ARBA00022723"/>
    </source>
</evidence>
<dbReference type="GO" id="GO:0016787">
    <property type="term" value="F:hydrolase activity"/>
    <property type="evidence" value="ECO:0007669"/>
    <property type="project" value="UniProtKB-KW"/>
</dbReference>
<dbReference type="Gene3D" id="2.30.30.10">
    <property type="entry name" value="Integrase, C-terminal domain superfamily, retroviral"/>
    <property type="match status" value="1"/>
</dbReference>
<dbReference type="GO" id="GO:0003677">
    <property type="term" value="F:DNA binding"/>
    <property type="evidence" value="ECO:0007669"/>
    <property type="project" value="UniProtKB-KW"/>
</dbReference>
<keyword evidence="2" id="KW-0548">Nucleotidyltransferase</keyword>
<evidence type="ECO:0000256" key="6">
    <source>
        <dbReference type="ARBA" id="ARBA00022801"/>
    </source>
</evidence>
<sequence>MDVTHHPPFGKPKYIHVSIDTYSGFIYATPQTGEATKHVIQHVIALLAVIPQPKVFKTDNGPGYTSASFRQFCAQLGIKYITGIPYNPQGQGIVERAHQTLKNMLFKIQSGNTALYNTRASPKTLINHALFVLNFLTLDACGKTAGDRLWHQATASDYTQALWKDPLTNKWQGPDPVLIWGKGHACIYDNQAQNARWLPDRLLKLYNPSRDPQP</sequence>
<evidence type="ECO:0000256" key="7">
    <source>
        <dbReference type="ARBA" id="ARBA00022908"/>
    </source>
</evidence>
<dbReference type="Pfam" id="PF00665">
    <property type="entry name" value="rve"/>
    <property type="match status" value="1"/>
</dbReference>
<reference evidence="13 14" key="1">
    <citation type="journal article" date="2020" name="Nature">
        <title>Six reference-quality genomes reveal evolution of bat adaptations.</title>
        <authorList>
            <person name="Jebb D."/>
            <person name="Huang Z."/>
            <person name="Pippel M."/>
            <person name="Hughes G.M."/>
            <person name="Lavrichenko K."/>
            <person name="Devanna P."/>
            <person name="Winkler S."/>
            <person name="Jermiin L.S."/>
            <person name="Skirmuntt E.C."/>
            <person name="Katzourakis A."/>
            <person name="Burkitt-Gray L."/>
            <person name="Ray D.A."/>
            <person name="Sullivan K.A.M."/>
            <person name="Roscito J.G."/>
            <person name="Kirilenko B.M."/>
            <person name="Davalos L.M."/>
            <person name="Corthals A.P."/>
            <person name="Power M.L."/>
            <person name="Jones G."/>
            <person name="Ransome R.D."/>
            <person name="Dechmann D.K.N."/>
            <person name="Locatelli A.G."/>
            <person name="Puechmaille S.J."/>
            <person name="Fedrigo O."/>
            <person name="Jarvis E.D."/>
            <person name="Hiller M."/>
            <person name="Vernes S.C."/>
            <person name="Myers E.W."/>
            <person name="Teeling E.C."/>
        </authorList>
    </citation>
    <scope>NUCLEOTIDE SEQUENCE [LARGE SCALE GENOMIC DNA]</scope>
    <source>
        <strain evidence="13">MRouAeg1</strain>
        <tissue evidence="13">Muscle</tissue>
    </source>
</reference>
<dbReference type="GO" id="GO:0003964">
    <property type="term" value="F:RNA-directed DNA polymerase activity"/>
    <property type="evidence" value="ECO:0007669"/>
    <property type="project" value="UniProtKB-KW"/>
</dbReference>
<dbReference type="EMBL" id="JACASE010000015">
    <property type="protein sequence ID" value="KAF6405012.1"/>
    <property type="molecule type" value="Genomic_DNA"/>
</dbReference>
<dbReference type="InterPro" id="IPR036862">
    <property type="entry name" value="Integrase_C_dom_sf_retrovir"/>
</dbReference>
<dbReference type="PROSITE" id="PS51027">
    <property type="entry name" value="INTEGRASE_DBD"/>
    <property type="match status" value="1"/>
</dbReference>
<dbReference type="SUPFAM" id="SSF50122">
    <property type="entry name" value="DNA-binding domain of retroviral integrase"/>
    <property type="match status" value="1"/>
</dbReference>
<organism evidence="13 14">
    <name type="scientific">Rousettus aegyptiacus</name>
    <name type="common">Egyptian fruit bat</name>
    <name type="synonym">Pteropus aegyptiacus</name>
    <dbReference type="NCBI Taxonomy" id="9407"/>
    <lineage>
        <taxon>Eukaryota</taxon>
        <taxon>Metazoa</taxon>
        <taxon>Chordata</taxon>
        <taxon>Craniata</taxon>
        <taxon>Vertebrata</taxon>
        <taxon>Euteleostomi</taxon>
        <taxon>Mammalia</taxon>
        <taxon>Eutheria</taxon>
        <taxon>Laurasiatheria</taxon>
        <taxon>Chiroptera</taxon>
        <taxon>Yinpterochiroptera</taxon>
        <taxon>Pteropodoidea</taxon>
        <taxon>Pteropodidae</taxon>
        <taxon>Rousettinae</taxon>
        <taxon>Rousettus</taxon>
    </lineage>
</organism>
<evidence type="ECO:0000256" key="3">
    <source>
        <dbReference type="ARBA" id="ARBA00022722"/>
    </source>
</evidence>
<feature type="DNA-binding region" description="Integrase-type" evidence="10">
    <location>
        <begin position="159"/>
        <end position="208"/>
    </location>
</feature>
<keyword evidence="6" id="KW-0378">Hydrolase</keyword>
<dbReference type="PROSITE" id="PS50994">
    <property type="entry name" value="INTEGRASE"/>
    <property type="match status" value="1"/>
</dbReference>
<feature type="domain" description="Integrase-type" evidence="12">
    <location>
        <begin position="159"/>
        <end position="208"/>
    </location>
</feature>
<keyword evidence="1" id="KW-0808">Transferase</keyword>
<comment type="caution">
    <text evidence="13">The sequence shown here is derived from an EMBL/GenBank/DDBJ whole genome shotgun (WGS) entry which is preliminary data.</text>
</comment>
<evidence type="ECO:0000256" key="9">
    <source>
        <dbReference type="ARBA" id="ARBA00023125"/>
    </source>
</evidence>
<dbReference type="InterPro" id="IPR012337">
    <property type="entry name" value="RNaseH-like_sf"/>
</dbReference>
<keyword evidence="7" id="KW-0229">DNA integration</keyword>
<evidence type="ECO:0008006" key="15">
    <source>
        <dbReference type="Google" id="ProtNLM"/>
    </source>
</evidence>
<name>A0A7J8C2D8_ROUAE</name>
<dbReference type="PANTHER" id="PTHR41694">
    <property type="entry name" value="ENDOGENOUS RETROVIRUS GROUP K MEMBER POL PROTEIN"/>
    <property type="match status" value="1"/>
</dbReference>
<dbReference type="InterPro" id="IPR001584">
    <property type="entry name" value="Integrase_cat-core"/>
</dbReference>
<keyword evidence="4" id="KW-0479">Metal-binding</keyword>
<keyword evidence="14" id="KW-1185">Reference proteome</keyword>
<evidence type="ECO:0000313" key="14">
    <source>
        <dbReference type="Proteomes" id="UP000593571"/>
    </source>
</evidence>
<dbReference type="Pfam" id="PF00552">
    <property type="entry name" value="IN_DBD_C"/>
    <property type="match status" value="1"/>
</dbReference>
<evidence type="ECO:0000256" key="1">
    <source>
        <dbReference type="ARBA" id="ARBA00022679"/>
    </source>
</evidence>
<keyword evidence="5" id="KW-0255">Endonuclease</keyword>
<evidence type="ECO:0000256" key="10">
    <source>
        <dbReference type="PROSITE-ProRule" id="PRU00506"/>
    </source>
</evidence>
<evidence type="ECO:0000256" key="5">
    <source>
        <dbReference type="ARBA" id="ARBA00022759"/>
    </source>
</evidence>
<dbReference type="InterPro" id="IPR001037">
    <property type="entry name" value="Integrase_C_retrovir"/>
</dbReference>
<keyword evidence="3" id="KW-0540">Nuclease</keyword>
<evidence type="ECO:0000313" key="13">
    <source>
        <dbReference type="EMBL" id="KAF6405012.1"/>
    </source>
</evidence>
<accession>A0A7J8C2D8</accession>
<keyword evidence="9" id="KW-0238">DNA-binding</keyword>
<evidence type="ECO:0000259" key="12">
    <source>
        <dbReference type="PROSITE" id="PS51027"/>
    </source>
</evidence>
<dbReference type="GO" id="GO:0046872">
    <property type="term" value="F:metal ion binding"/>
    <property type="evidence" value="ECO:0007669"/>
    <property type="project" value="UniProtKB-KW"/>
</dbReference>
<dbReference type="Proteomes" id="UP000593571">
    <property type="component" value="Unassembled WGS sequence"/>
</dbReference>
<proteinExistence type="predicted"/>
<dbReference type="Gene3D" id="3.30.420.10">
    <property type="entry name" value="Ribonuclease H-like superfamily/Ribonuclease H"/>
    <property type="match status" value="1"/>
</dbReference>